<name>A0A834YNE8_TETSI</name>
<dbReference type="PANTHER" id="PTHR31642:SF278">
    <property type="entry name" value="TRYPTAMINE HYDROXYCINNAMOYLTRANSFERASE 1"/>
    <property type="match status" value="1"/>
</dbReference>
<evidence type="ECO:0000256" key="2">
    <source>
        <dbReference type="ARBA" id="ARBA00022679"/>
    </source>
</evidence>
<dbReference type="AlphaFoldDB" id="A0A834YNE8"/>
<gene>
    <name evidence="5" type="ORF">HHK36_023848</name>
</gene>
<organism evidence="5 6">
    <name type="scientific">Tetracentron sinense</name>
    <name type="common">Spur-leaf</name>
    <dbReference type="NCBI Taxonomy" id="13715"/>
    <lineage>
        <taxon>Eukaryota</taxon>
        <taxon>Viridiplantae</taxon>
        <taxon>Streptophyta</taxon>
        <taxon>Embryophyta</taxon>
        <taxon>Tracheophyta</taxon>
        <taxon>Spermatophyta</taxon>
        <taxon>Magnoliopsida</taxon>
        <taxon>Trochodendrales</taxon>
        <taxon>Trochodendraceae</taxon>
        <taxon>Tetracentron</taxon>
    </lineage>
</organism>
<dbReference type="GO" id="GO:0016747">
    <property type="term" value="F:acyltransferase activity, transferring groups other than amino-acyl groups"/>
    <property type="evidence" value="ECO:0007669"/>
    <property type="project" value="TreeGrafter"/>
</dbReference>
<sequence>MAIGLLNKKNKSTILKASSSSKNLISNAQIPLTIFDKAAFDLHVAVLYAFRAPVPSNEAMKKGLSKVLVHYPHLAGRIMTDKQGNSCFLLNNAGIRLIETFVPTTLAEQLPFTPATEMSHLLPPVEGIEELLQIQLNRYACGGLVIGQTSHHRVADGQSMSSFNISWARIVRGLDVDLIPFHNRASVSVPRNPPKFEFNHRSIEFRKSTVLDTSTFSSSIENFVVNFSSDFINKLKSKVSEGNQRSSTFECLLSHLWKKITQARGLAPDEYTQVRVAVNGRARMKPQVPMEYFGNLVLWAYPRLRVKELLYESHSYVAKAIHEAVTRIDNSYFQSFIDFGEVAKEDGEELVATAPEIGNSLCPNLEVDSWMRFQFHDLDFGGGRPCAFLPPNLPVEGLLIFVPSCKEKGGVDVFMALLHEHVLVIAFHVKRWQITLGPSPTAATVLAGSIDETWMANGGYNEPVEEAMANEAPSWADQWGAGGIGAAEEDEKPKAKKEGGSNKKMAEVKGAASAGFDKAKAAAVVGAQKVKSGTSVGIKWIKNQCQKKNASK</sequence>
<evidence type="ECO:0000313" key="5">
    <source>
        <dbReference type="EMBL" id="KAF8391542.1"/>
    </source>
</evidence>
<dbReference type="InterPro" id="IPR050317">
    <property type="entry name" value="Plant_Fungal_Acyltransferase"/>
</dbReference>
<evidence type="ECO:0000256" key="4">
    <source>
        <dbReference type="SAM" id="MobiDB-lite"/>
    </source>
</evidence>
<dbReference type="EMBL" id="JABCRI010000017">
    <property type="protein sequence ID" value="KAF8391542.1"/>
    <property type="molecule type" value="Genomic_DNA"/>
</dbReference>
<dbReference type="Gene3D" id="3.30.559.10">
    <property type="entry name" value="Chloramphenicol acetyltransferase-like domain"/>
    <property type="match status" value="2"/>
</dbReference>
<dbReference type="InterPro" id="IPR023213">
    <property type="entry name" value="CAT-like_dom_sf"/>
</dbReference>
<comment type="similarity">
    <text evidence="1">Belongs to the plant acyltransferase family.</text>
</comment>
<evidence type="ECO:0000313" key="6">
    <source>
        <dbReference type="Proteomes" id="UP000655225"/>
    </source>
</evidence>
<dbReference type="Pfam" id="PF02458">
    <property type="entry name" value="Transferase"/>
    <property type="match status" value="1"/>
</dbReference>
<feature type="compositionally biased region" description="Basic and acidic residues" evidence="4">
    <location>
        <begin position="491"/>
        <end position="505"/>
    </location>
</feature>
<dbReference type="Proteomes" id="UP000655225">
    <property type="component" value="Unassembled WGS sequence"/>
</dbReference>
<evidence type="ECO:0000256" key="3">
    <source>
        <dbReference type="ARBA" id="ARBA00023315"/>
    </source>
</evidence>
<dbReference type="OMA" id="FFTEWAA"/>
<feature type="region of interest" description="Disordered" evidence="4">
    <location>
        <begin position="486"/>
        <end position="505"/>
    </location>
</feature>
<keyword evidence="2" id="KW-0808">Transferase</keyword>
<proteinExistence type="inferred from homology"/>
<accession>A0A834YNE8</accession>
<reference evidence="5 6" key="1">
    <citation type="submission" date="2020-04" db="EMBL/GenBank/DDBJ databases">
        <title>Plant Genome Project.</title>
        <authorList>
            <person name="Zhang R.-G."/>
        </authorList>
    </citation>
    <scope>NUCLEOTIDE SEQUENCE [LARGE SCALE GENOMIC DNA]</scope>
    <source>
        <strain evidence="5">YNK0</strain>
        <tissue evidence="5">Leaf</tissue>
    </source>
</reference>
<evidence type="ECO:0000256" key="1">
    <source>
        <dbReference type="ARBA" id="ARBA00009861"/>
    </source>
</evidence>
<comment type="caution">
    <text evidence="5">The sequence shown here is derived from an EMBL/GenBank/DDBJ whole genome shotgun (WGS) entry which is preliminary data.</text>
</comment>
<dbReference type="FunFam" id="3.30.559.10:FF:000008">
    <property type="entry name" value="Tryptamine hydroxycinnamoyl transferase"/>
    <property type="match status" value="1"/>
</dbReference>
<keyword evidence="6" id="KW-1185">Reference proteome</keyword>
<dbReference type="PANTHER" id="PTHR31642">
    <property type="entry name" value="TRICHOTHECENE 3-O-ACETYLTRANSFERASE"/>
    <property type="match status" value="1"/>
</dbReference>
<protein>
    <submittedName>
        <fullName evidence="5">Uncharacterized protein</fullName>
    </submittedName>
</protein>
<keyword evidence="3" id="KW-0012">Acyltransferase</keyword>
<dbReference type="OrthoDB" id="671439at2759"/>